<reference evidence="3" key="2">
    <citation type="submission" date="2016-06" db="UniProtKB">
        <authorList>
            <consortium name="WormBaseParasite"/>
        </authorList>
    </citation>
    <scope>IDENTIFICATION</scope>
</reference>
<keyword evidence="2" id="KW-1185">Reference proteome</keyword>
<evidence type="ECO:0000256" key="1">
    <source>
        <dbReference type="SAM" id="MobiDB-lite"/>
    </source>
</evidence>
<protein>
    <submittedName>
        <fullName evidence="3">Pkinase_C domain-containing protein</fullName>
    </submittedName>
</protein>
<feature type="compositionally biased region" description="Basic and acidic residues" evidence="1">
    <location>
        <begin position="1"/>
        <end position="10"/>
    </location>
</feature>
<evidence type="ECO:0000313" key="2">
    <source>
        <dbReference type="Proteomes" id="UP000050741"/>
    </source>
</evidence>
<feature type="compositionally biased region" description="Polar residues" evidence="1">
    <location>
        <begin position="46"/>
        <end position="57"/>
    </location>
</feature>
<evidence type="ECO:0000313" key="3">
    <source>
        <dbReference type="WBParaSite" id="GPLIN_001604800"/>
    </source>
</evidence>
<proteinExistence type="predicted"/>
<sequence>SRTVDAEKRPQFAGMQPRLETMRGLPTFQSRDPFPPPSSSDIFFDASQNLSSSKGELSSTTTTNGDGDSSTACQFDKSEGEHFELGLLPVPEPQLF</sequence>
<feature type="region of interest" description="Disordered" evidence="1">
    <location>
        <begin position="1"/>
        <end position="74"/>
    </location>
</feature>
<dbReference type="WBParaSite" id="GPLIN_001604800">
    <property type="protein sequence ID" value="GPLIN_001604800"/>
    <property type="gene ID" value="GPLIN_001604800"/>
</dbReference>
<feature type="compositionally biased region" description="Low complexity" evidence="1">
    <location>
        <begin position="58"/>
        <end position="71"/>
    </location>
</feature>
<name>A0A183CT40_GLOPA</name>
<reference evidence="2" key="1">
    <citation type="submission" date="2014-05" db="EMBL/GenBank/DDBJ databases">
        <title>The genome and life-stage specific transcriptomes of Globodera pallida elucidate key aspects of plant parasitism by a cyst nematode.</title>
        <authorList>
            <person name="Cotton J.A."/>
            <person name="Lilley C.J."/>
            <person name="Jones L.M."/>
            <person name="Kikuchi T."/>
            <person name="Reid A.J."/>
            <person name="Thorpe P."/>
            <person name="Tsai I.J."/>
            <person name="Beasley H."/>
            <person name="Blok V."/>
            <person name="Cock P.J.A."/>
            <person name="Van den Akker S.E."/>
            <person name="Holroyd N."/>
            <person name="Hunt M."/>
            <person name="Mantelin S."/>
            <person name="Naghra H."/>
            <person name="Pain A."/>
            <person name="Palomares-Rius J.E."/>
            <person name="Zarowiecki M."/>
            <person name="Berriman M."/>
            <person name="Jones J.T."/>
            <person name="Urwin P.E."/>
        </authorList>
    </citation>
    <scope>NUCLEOTIDE SEQUENCE [LARGE SCALE GENOMIC DNA]</scope>
    <source>
        <strain evidence="2">Lindley</strain>
    </source>
</reference>
<dbReference type="Proteomes" id="UP000050741">
    <property type="component" value="Unassembled WGS sequence"/>
</dbReference>
<organism evidence="2 3">
    <name type="scientific">Globodera pallida</name>
    <name type="common">Potato cyst nematode worm</name>
    <name type="synonym">Heterodera pallida</name>
    <dbReference type="NCBI Taxonomy" id="36090"/>
    <lineage>
        <taxon>Eukaryota</taxon>
        <taxon>Metazoa</taxon>
        <taxon>Ecdysozoa</taxon>
        <taxon>Nematoda</taxon>
        <taxon>Chromadorea</taxon>
        <taxon>Rhabditida</taxon>
        <taxon>Tylenchina</taxon>
        <taxon>Tylenchomorpha</taxon>
        <taxon>Tylenchoidea</taxon>
        <taxon>Heteroderidae</taxon>
        <taxon>Heteroderinae</taxon>
        <taxon>Globodera</taxon>
    </lineage>
</organism>
<accession>A0A183CT40</accession>
<dbReference type="AlphaFoldDB" id="A0A183CT40"/>